<evidence type="ECO:0000313" key="3">
    <source>
        <dbReference type="Proteomes" id="UP001432062"/>
    </source>
</evidence>
<keyword evidence="1" id="KW-1133">Transmembrane helix</keyword>
<keyword evidence="3" id="KW-1185">Reference proteome</keyword>
<dbReference type="EMBL" id="CP109441">
    <property type="protein sequence ID" value="WUV49997.1"/>
    <property type="molecule type" value="Genomic_DNA"/>
</dbReference>
<organism evidence="2 3">
    <name type="scientific">Nocardia vinacea</name>
    <dbReference type="NCBI Taxonomy" id="96468"/>
    <lineage>
        <taxon>Bacteria</taxon>
        <taxon>Bacillati</taxon>
        <taxon>Actinomycetota</taxon>
        <taxon>Actinomycetes</taxon>
        <taxon>Mycobacteriales</taxon>
        <taxon>Nocardiaceae</taxon>
        <taxon>Nocardia</taxon>
    </lineage>
</organism>
<protein>
    <submittedName>
        <fullName evidence="2">Uncharacterized protein</fullName>
    </submittedName>
</protein>
<evidence type="ECO:0000256" key="1">
    <source>
        <dbReference type="SAM" id="Phobius"/>
    </source>
</evidence>
<name>A0ABZ1Z360_9NOCA</name>
<accession>A0ABZ1Z360</accession>
<gene>
    <name evidence="2" type="ORF">OG563_18450</name>
</gene>
<proteinExistence type="predicted"/>
<keyword evidence="1" id="KW-0812">Transmembrane</keyword>
<keyword evidence="1" id="KW-0472">Membrane</keyword>
<dbReference type="RefSeq" id="WP_329414766.1">
    <property type="nucleotide sequence ID" value="NZ_CP109441.1"/>
</dbReference>
<feature type="transmembrane region" description="Helical" evidence="1">
    <location>
        <begin position="78"/>
        <end position="96"/>
    </location>
</feature>
<dbReference type="Proteomes" id="UP001432062">
    <property type="component" value="Chromosome"/>
</dbReference>
<evidence type="ECO:0000313" key="2">
    <source>
        <dbReference type="EMBL" id="WUV49997.1"/>
    </source>
</evidence>
<sequence>MLRYRCLNPWCLDSWHYTSSCPRSLFEDVAPEITPGKLEAARRIHAAAQAGAFDSGPWYPRIRFANRTPSGRGVGRRWQCGLALASLLVLLVLIIYL</sequence>
<reference evidence="2" key="1">
    <citation type="submission" date="2022-10" db="EMBL/GenBank/DDBJ databases">
        <title>The complete genomes of actinobacterial strains from the NBC collection.</title>
        <authorList>
            <person name="Joergensen T.S."/>
            <person name="Alvarez Arevalo M."/>
            <person name="Sterndorff E.B."/>
            <person name="Faurdal D."/>
            <person name="Vuksanovic O."/>
            <person name="Mourched A.-S."/>
            <person name="Charusanti P."/>
            <person name="Shaw S."/>
            <person name="Blin K."/>
            <person name="Weber T."/>
        </authorList>
    </citation>
    <scope>NUCLEOTIDE SEQUENCE</scope>
    <source>
        <strain evidence="2">NBC_01482</strain>
    </source>
</reference>